<evidence type="ECO:0000313" key="13">
    <source>
        <dbReference type="EMBL" id="AII01299.1"/>
    </source>
</evidence>
<dbReference type="GO" id="GO:0046933">
    <property type="term" value="F:proton-transporting ATP synthase activity, rotational mechanism"/>
    <property type="evidence" value="ECO:0007669"/>
    <property type="project" value="TreeGrafter"/>
</dbReference>
<dbReference type="InterPro" id="IPR045083">
    <property type="entry name" value="ATP_synth_F0_asu_bact/mt"/>
</dbReference>
<dbReference type="Pfam" id="PF00119">
    <property type="entry name" value="ATP-synt_A"/>
    <property type="match status" value="1"/>
</dbReference>
<dbReference type="AlphaFoldDB" id="B2REQ1"/>
<dbReference type="Gene3D" id="1.20.120.220">
    <property type="entry name" value="ATP synthase, F0 complex, subunit A"/>
    <property type="match status" value="1"/>
</dbReference>
<evidence type="ECO:0000256" key="9">
    <source>
        <dbReference type="ARBA" id="ARBA00023136"/>
    </source>
</evidence>
<dbReference type="InterPro" id="IPR000568">
    <property type="entry name" value="ATP_synth_F0_asu"/>
</dbReference>
<dbReference type="CTD" id="4508"/>
<keyword evidence="4" id="KW-0138">CF(0)</keyword>
<keyword evidence="10" id="KW-0066">ATP synthesis</keyword>
<evidence type="ECO:0000256" key="3">
    <source>
        <dbReference type="ARBA" id="ARBA00022448"/>
    </source>
</evidence>
<dbReference type="InterPro" id="IPR023011">
    <property type="entry name" value="ATP_synth_F0_asu_AS"/>
</dbReference>
<dbReference type="InterPro" id="IPR035908">
    <property type="entry name" value="F0_ATP_A_sf"/>
</dbReference>
<evidence type="ECO:0000256" key="8">
    <source>
        <dbReference type="ARBA" id="ARBA00023065"/>
    </source>
</evidence>
<keyword evidence="14" id="KW-0496">Mitochondrion</keyword>
<keyword evidence="5 12" id="KW-0812">Transmembrane</keyword>
<gene>
    <name evidence="14" type="primary">atp6</name>
</gene>
<dbReference type="SUPFAM" id="SSF81336">
    <property type="entry name" value="F1F0 ATP synthase subunit A"/>
    <property type="match status" value="1"/>
</dbReference>
<evidence type="ECO:0000256" key="1">
    <source>
        <dbReference type="ARBA" id="ARBA00004141"/>
    </source>
</evidence>
<keyword evidence="3" id="KW-0813">Transport</keyword>
<dbReference type="PROSITE" id="PS00449">
    <property type="entry name" value="ATPASE_A"/>
    <property type="match status" value="1"/>
</dbReference>
<dbReference type="EMBL" id="AM411622">
    <property type="protein sequence ID" value="CAL80786.1"/>
    <property type="molecule type" value="Genomic_DNA"/>
</dbReference>
<feature type="transmembrane region" description="Helical" evidence="12">
    <location>
        <begin position="6"/>
        <end position="22"/>
    </location>
</feature>
<comment type="similarity">
    <text evidence="2">Belongs to the ATPase A chain family.</text>
</comment>
<name>B2REQ1_TOXCT</name>
<evidence type="ECO:0000256" key="4">
    <source>
        <dbReference type="ARBA" id="ARBA00022547"/>
    </source>
</evidence>
<feature type="transmembrane region" description="Helical" evidence="12">
    <location>
        <begin position="141"/>
        <end position="159"/>
    </location>
</feature>
<feature type="transmembrane region" description="Helical" evidence="12">
    <location>
        <begin position="165"/>
        <end position="189"/>
    </location>
</feature>
<comment type="subcellular location">
    <subcellularLocation>
        <location evidence="1">Membrane</location>
        <topology evidence="1">Multi-pass membrane protein</topology>
    </subcellularLocation>
</comment>
<dbReference type="RefSeq" id="YP_001936459.1">
    <property type="nucleotide sequence ID" value="NC_010773.1"/>
</dbReference>
<reference evidence="14" key="1">
    <citation type="journal article" date="2008" name="BMC Genomics">
        <title>The complete mitochondrial genomes for three Toxocara species of human and animal health significance.</title>
        <authorList>
            <person name="Li M.W."/>
            <person name="Lin R.Q."/>
            <person name="Song H.Q."/>
            <person name="Wu X.Y."/>
            <person name="Zhu X.Q."/>
        </authorList>
    </citation>
    <scope>NUCLEOTIDE SEQUENCE</scope>
</reference>
<proteinExistence type="inferred from homology"/>
<evidence type="ECO:0000256" key="10">
    <source>
        <dbReference type="ARBA" id="ARBA00023310"/>
    </source>
</evidence>
<evidence type="ECO:0000256" key="12">
    <source>
        <dbReference type="SAM" id="Phobius"/>
    </source>
</evidence>
<organism evidence="14">
    <name type="scientific">Toxocara cati</name>
    <name type="common">Feline roundworm</name>
    <name type="synonym">Ascaris cati</name>
    <dbReference type="NCBI Taxonomy" id="6266"/>
    <lineage>
        <taxon>Eukaryota</taxon>
        <taxon>Metazoa</taxon>
        <taxon>Ecdysozoa</taxon>
        <taxon>Nematoda</taxon>
        <taxon>Chromadorea</taxon>
        <taxon>Rhabditida</taxon>
        <taxon>Spirurina</taxon>
        <taxon>Ascaridomorpha</taxon>
        <taxon>Ascaridoidea</taxon>
        <taxon>Toxocaridae</taxon>
        <taxon>Toxocara</taxon>
    </lineage>
</organism>
<keyword evidence="9 12" id="KW-0472">Membrane</keyword>
<accession>B2REQ1</accession>
<dbReference type="GO" id="GO:0045259">
    <property type="term" value="C:proton-transporting ATP synthase complex"/>
    <property type="evidence" value="ECO:0007669"/>
    <property type="project" value="UniProtKB-KW"/>
</dbReference>
<dbReference type="PANTHER" id="PTHR11410">
    <property type="entry name" value="ATP SYNTHASE SUBUNIT A"/>
    <property type="match status" value="1"/>
</dbReference>
<evidence type="ECO:0000256" key="2">
    <source>
        <dbReference type="ARBA" id="ARBA00006810"/>
    </source>
</evidence>
<evidence type="ECO:0000313" key="14">
    <source>
        <dbReference type="EMBL" id="CAL80786.1"/>
    </source>
</evidence>
<keyword evidence="6" id="KW-0375">Hydrogen ion transport</keyword>
<keyword evidence="8" id="KW-0406">Ion transport</keyword>
<evidence type="ECO:0000256" key="11">
    <source>
        <dbReference type="ARBA" id="ARBA00032954"/>
    </source>
</evidence>
<evidence type="ECO:0000256" key="7">
    <source>
        <dbReference type="ARBA" id="ARBA00022989"/>
    </source>
</evidence>
<sequence length="199" mass="23108">MGNVYFLDVFMFVYVLQFLFYFKESMLGVMFKKFMGGLTIVFGYSPDLPMSSVISVFTFVVLLTCCFGGYFTYSFCPCGMVEFTFVYAVVAWMSTFLSFISSEKFSIYISKSGDNFLKTFSMLLVEIVSEISRPLALTVRLTVNVLVGHMISMMLFQLLELFLGFNYVWLTIFAIMMECFVFFIQSYIFSRLIFLYLNE</sequence>
<feature type="transmembrane region" description="Helical" evidence="12">
    <location>
        <begin position="85"/>
        <end position="102"/>
    </location>
</feature>
<evidence type="ECO:0000256" key="5">
    <source>
        <dbReference type="ARBA" id="ARBA00022692"/>
    </source>
</evidence>
<feature type="transmembrane region" description="Helical" evidence="12">
    <location>
        <begin position="53"/>
        <end position="73"/>
    </location>
</feature>
<reference evidence="13" key="2">
    <citation type="submission" date="2014-04" db="EMBL/GenBank/DDBJ databases">
        <authorList>
            <person name="Jeeva K."/>
            <person name="Chatterjee N."/>
            <person name="Bera A.K."/>
            <person name="Maiti S."/>
            <person name="Das P.J."/>
            <person name="Ram H."/>
            <person name="Banerjee P.S."/>
            <person name="Goswami T.K."/>
            <person name="Milton A.P."/>
            <person name="Aravind M."/>
            <person name="Bhuvanapriya G."/>
            <person name="Thilagavathi K."/>
            <person name="Chamua J."/>
            <person name="Islam S."/>
            <person name="Ghosh S.K."/>
            <person name="Deb S.M."/>
            <person name="Bhattacharya D."/>
        </authorList>
    </citation>
    <scope>NUCLEOTIDE SEQUENCE</scope>
    <source>
        <strain evidence="13">3</strain>
    </source>
</reference>
<protein>
    <recommendedName>
        <fullName evidence="11">F-ATPase protein 6</fullName>
    </recommendedName>
</protein>
<evidence type="ECO:0000256" key="6">
    <source>
        <dbReference type="ARBA" id="ARBA00022781"/>
    </source>
</evidence>
<keyword evidence="7 12" id="KW-1133">Transmembrane helix</keyword>
<dbReference type="GeneID" id="6335751"/>
<dbReference type="PANTHER" id="PTHR11410:SF0">
    <property type="entry name" value="ATP SYNTHASE SUBUNIT A"/>
    <property type="match status" value="1"/>
</dbReference>
<dbReference type="EMBL" id="KJ777175">
    <property type="protein sequence ID" value="AII01299.1"/>
    <property type="molecule type" value="Genomic_DNA"/>
</dbReference>
<geneLocation type="mitochondrion" evidence="14"/>